<dbReference type="AlphaFoldDB" id="A0A3M6AH84"/>
<dbReference type="CDD" id="cd18774">
    <property type="entry name" value="PDC2_HK_sensor"/>
    <property type="match status" value="1"/>
</dbReference>
<sequence>MAERLLQLPVLIGFRSTVNSALCKKLKIKGLRSTMFNTVQARYTAIFVALILVIAVITQQGIVYFVTPKVRETQEKVVLSQVDQIGTRILSDLARVEAQSRAITQVVPLLDSDGIDKALPGLVDQYGDQKVFGGGVWPMPDKRAQGRNKYGSFFHRNDSGQLVVSNFWNSALAPNYWEQPWHRAGQNAPKGKCAWAAAYQDEASPQPRTNCAMGIYKDGALYGVSTIDVTLGFFNGLIQEKEKDIQGQVMIVERDGKILTNQSRIPGEIILKNISNFSGQSMFAKAIQVGLGKISGDAVYSQEYIDPQLGDLTFFLSPVAGTPWVIATSLPTAMLTASSTEVLKALGWLQIPLVIFLLLVLCFAFHRLFARLKVLRTNIDALSSGEADLTRRIPIKGKDELDDVGQSVNRFIAFQQVMIVEVRSGTEQISAGLVQLQEQSRNINQILNRHALETDQAVTAINEMSTTADSVAESATQTASFTQSANDAAQRSRDVVDEASISVRALVAEVEHATQYVQEMQVDAKRITDVLGVIGGIAQQTNLLALNAAIEAARAGEQGRGFAVVADEVRALAGRTQQSTSEINEMLARLEEGVSTAVDAMEKTKVSCQSTADRTSRVNEGLDGMAGSVLRIHDLSAHIATAAEEQSAVTEEINQNMIAIRHMVGELVGCGQQTDTSVDALVASNERLVAMIDRFKVR</sequence>
<evidence type="ECO:0000256" key="9">
    <source>
        <dbReference type="ARBA" id="ARBA00029447"/>
    </source>
</evidence>
<dbReference type="EMBL" id="RBUM01000119">
    <property type="protein sequence ID" value="RMV18526.1"/>
    <property type="molecule type" value="Genomic_DNA"/>
</dbReference>
<evidence type="ECO:0000259" key="13">
    <source>
        <dbReference type="PROSITE" id="PS50885"/>
    </source>
</evidence>
<evidence type="ECO:0000259" key="12">
    <source>
        <dbReference type="PROSITE" id="PS50111"/>
    </source>
</evidence>
<keyword evidence="4" id="KW-0145">Chemotaxis</keyword>
<dbReference type="Proteomes" id="UP000270795">
    <property type="component" value="Unassembled WGS sequence"/>
</dbReference>
<evidence type="ECO:0000256" key="1">
    <source>
        <dbReference type="ARBA" id="ARBA00004651"/>
    </source>
</evidence>
<dbReference type="GO" id="GO:0006935">
    <property type="term" value="P:chemotaxis"/>
    <property type="evidence" value="ECO:0007669"/>
    <property type="project" value="UniProtKB-KW"/>
</dbReference>
<organism evidence="14 15">
    <name type="scientific">Pseudomonas savastanoi</name>
    <name type="common">Pseudomonas syringae pv. savastanoi</name>
    <dbReference type="NCBI Taxonomy" id="29438"/>
    <lineage>
        <taxon>Bacteria</taxon>
        <taxon>Pseudomonadati</taxon>
        <taxon>Pseudomonadota</taxon>
        <taxon>Gammaproteobacteria</taxon>
        <taxon>Pseudomonadales</taxon>
        <taxon>Pseudomonadaceae</taxon>
        <taxon>Pseudomonas</taxon>
    </lineage>
</organism>
<keyword evidence="2" id="KW-1003">Cell membrane</keyword>
<comment type="subcellular location">
    <subcellularLocation>
        <location evidence="1">Cell membrane</location>
        <topology evidence="1">Multi-pass membrane protein</topology>
    </subcellularLocation>
</comment>
<evidence type="ECO:0000256" key="8">
    <source>
        <dbReference type="ARBA" id="ARBA00023224"/>
    </source>
</evidence>
<keyword evidence="5 11" id="KW-0812">Transmembrane</keyword>
<evidence type="ECO:0000256" key="4">
    <source>
        <dbReference type="ARBA" id="ARBA00022500"/>
    </source>
</evidence>
<reference evidence="14 15" key="1">
    <citation type="submission" date="2018-08" db="EMBL/GenBank/DDBJ databases">
        <title>Recombination of ecologically and evolutionarily significant loci maintains genetic cohesion in the Pseudomonas syringae species complex.</title>
        <authorList>
            <person name="Dillon M."/>
            <person name="Thakur S."/>
            <person name="Almeida R.N.D."/>
            <person name="Weir B.S."/>
            <person name="Guttman D.S."/>
        </authorList>
    </citation>
    <scope>NUCLEOTIDE SEQUENCE [LARGE SCALE GENOMIC DNA]</scope>
    <source>
        <strain evidence="14 15">ICMP 11899</strain>
    </source>
</reference>
<accession>A0A3M6AH84</accession>
<dbReference type="SMART" id="SM00283">
    <property type="entry name" value="MA"/>
    <property type="match status" value="1"/>
</dbReference>
<feature type="domain" description="Methyl-accepting transducer" evidence="12">
    <location>
        <begin position="425"/>
        <end position="661"/>
    </location>
</feature>
<feature type="transmembrane region" description="Helical" evidence="11">
    <location>
        <begin position="44"/>
        <end position="66"/>
    </location>
</feature>
<comment type="similarity">
    <text evidence="9">Belongs to the methyl-accepting chemotaxis (MCP) protein family.</text>
</comment>
<dbReference type="Pfam" id="PF00672">
    <property type="entry name" value="HAMP"/>
    <property type="match status" value="1"/>
</dbReference>
<dbReference type="InterPro" id="IPR004089">
    <property type="entry name" value="MCPsignal_dom"/>
</dbReference>
<keyword evidence="3" id="KW-0488">Methylation</keyword>
<dbReference type="InterPro" id="IPR003660">
    <property type="entry name" value="HAMP_dom"/>
</dbReference>
<evidence type="ECO:0000256" key="6">
    <source>
        <dbReference type="ARBA" id="ARBA00022989"/>
    </source>
</evidence>
<dbReference type="GO" id="GO:0007165">
    <property type="term" value="P:signal transduction"/>
    <property type="evidence" value="ECO:0007669"/>
    <property type="project" value="UniProtKB-KW"/>
</dbReference>
<evidence type="ECO:0000256" key="10">
    <source>
        <dbReference type="PROSITE-ProRule" id="PRU00284"/>
    </source>
</evidence>
<dbReference type="GO" id="GO:0005886">
    <property type="term" value="C:plasma membrane"/>
    <property type="evidence" value="ECO:0007669"/>
    <property type="project" value="UniProtKB-SubCell"/>
</dbReference>
<feature type="transmembrane region" description="Helical" evidence="11">
    <location>
        <begin position="312"/>
        <end position="333"/>
    </location>
</feature>
<dbReference type="PANTHER" id="PTHR32089">
    <property type="entry name" value="METHYL-ACCEPTING CHEMOTAXIS PROTEIN MCPB"/>
    <property type="match status" value="1"/>
</dbReference>
<evidence type="ECO:0000256" key="3">
    <source>
        <dbReference type="ARBA" id="ARBA00022481"/>
    </source>
</evidence>
<feature type="domain" description="HAMP" evidence="13">
    <location>
        <begin position="366"/>
        <end position="420"/>
    </location>
</feature>
<evidence type="ECO:0000256" key="11">
    <source>
        <dbReference type="SAM" id="Phobius"/>
    </source>
</evidence>
<evidence type="ECO:0000256" key="5">
    <source>
        <dbReference type="ARBA" id="ARBA00022692"/>
    </source>
</evidence>
<evidence type="ECO:0000313" key="15">
    <source>
        <dbReference type="Proteomes" id="UP000270795"/>
    </source>
</evidence>
<dbReference type="Gene3D" id="3.30.450.20">
    <property type="entry name" value="PAS domain"/>
    <property type="match status" value="1"/>
</dbReference>
<keyword evidence="7 11" id="KW-0472">Membrane</keyword>
<keyword evidence="8 10" id="KW-0807">Transducer</keyword>
<dbReference type="SUPFAM" id="SSF58104">
    <property type="entry name" value="Methyl-accepting chemotaxis protein (MCP) signaling domain"/>
    <property type="match status" value="1"/>
</dbReference>
<name>A0A3M6AH84_PSESS</name>
<dbReference type="Gene3D" id="1.10.287.950">
    <property type="entry name" value="Methyl-accepting chemotaxis protein"/>
    <property type="match status" value="1"/>
</dbReference>
<proteinExistence type="inferred from homology"/>
<dbReference type="InterPro" id="IPR033479">
    <property type="entry name" value="dCache_1"/>
</dbReference>
<dbReference type="Pfam" id="PF00015">
    <property type="entry name" value="MCPsignal"/>
    <property type="match status" value="1"/>
</dbReference>
<evidence type="ECO:0000313" key="14">
    <source>
        <dbReference type="EMBL" id="RMV18526.1"/>
    </source>
</evidence>
<dbReference type="PROSITE" id="PS50885">
    <property type="entry name" value="HAMP"/>
    <property type="match status" value="1"/>
</dbReference>
<dbReference type="Pfam" id="PF02743">
    <property type="entry name" value="dCache_1"/>
    <property type="match status" value="1"/>
</dbReference>
<dbReference type="PANTHER" id="PTHR32089:SF55">
    <property type="entry name" value="METHYL ACCEPTING SENSORY TRANSDUCER WITH CACHE_2 SMALL MOLECULE BINDING DOMAIN"/>
    <property type="match status" value="1"/>
</dbReference>
<gene>
    <name evidence="14" type="ORF">ALP17_02544</name>
</gene>
<dbReference type="FunFam" id="1.10.287.950:FF:000001">
    <property type="entry name" value="Methyl-accepting chemotaxis sensory transducer"/>
    <property type="match status" value="1"/>
</dbReference>
<keyword evidence="6 11" id="KW-1133">Transmembrane helix</keyword>
<dbReference type="PROSITE" id="PS50111">
    <property type="entry name" value="CHEMOTAXIS_TRANSDUC_2"/>
    <property type="match status" value="1"/>
</dbReference>
<comment type="caution">
    <text evidence="14">The sequence shown here is derived from an EMBL/GenBank/DDBJ whole genome shotgun (WGS) entry which is preliminary data.</text>
</comment>
<dbReference type="CDD" id="cd11386">
    <property type="entry name" value="MCP_signal"/>
    <property type="match status" value="1"/>
</dbReference>
<dbReference type="CDD" id="cd06225">
    <property type="entry name" value="HAMP"/>
    <property type="match status" value="1"/>
</dbReference>
<evidence type="ECO:0000256" key="2">
    <source>
        <dbReference type="ARBA" id="ARBA00022475"/>
    </source>
</evidence>
<protein>
    <submittedName>
        <fullName evidence="14">Chemotaxis sensory transducer</fullName>
    </submittedName>
</protein>
<feature type="transmembrane region" description="Helical" evidence="11">
    <location>
        <begin position="345"/>
        <end position="366"/>
    </location>
</feature>
<evidence type="ECO:0000256" key="7">
    <source>
        <dbReference type="ARBA" id="ARBA00023136"/>
    </source>
</evidence>